<feature type="transmembrane region" description="Helical" evidence="1">
    <location>
        <begin position="75"/>
        <end position="94"/>
    </location>
</feature>
<reference evidence="3" key="1">
    <citation type="journal article" date="2010" name="PLoS Negl. Trop. Dis.">
        <title>The genome sequence of Trypanosoma brucei gambiense, causative agent of chronic human african trypanosomiasis.</title>
        <authorList>
            <person name="Jackson A.P."/>
            <person name="Sanders M."/>
            <person name="Berry A."/>
            <person name="McQuillan J."/>
            <person name="Aslett M.A."/>
            <person name="Quail M.A."/>
            <person name="Chukualim B."/>
            <person name="Capewell P."/>
            <person name="MacLeod A."/>
            <person name="Melville S.E."/>
            <person name="Gibson W."/>
            <person name="Barry J.D."/>
            <person name="Berriman M."/>
            <person name="Hertz-Fowler C."/>
        </authorList>
    </citation>
    <scope>NUCLEOTIDE SEQUENCE [LARGE SCALE GENOMIC DNA]</scope>
    <source>
        <strain evidence="3">MHOM/CI/86/DAL972</strain>
    </source>
</reference>
<dbReference type="KEGG" id="tbg:TbgDal_IX3350"/>
<dbReference type="OrthoDB" id="541403at2759"/>
<dbReference type="PANTHER" id="PTHR23525">
    <property type="entry name" value="TRANSPORTER, PUTATIVE-RELATED"/>
    <property type="match status" value="1"/>
</dbReference>
<dbReference type="Gene3D" id="1.20.1250.20">
    <property type="entry name" value="MFS general substrate transporter like domains"/>
    <property type="match status" value="2"/>
</dbReference>
<evidence type="ECO:0000313" key="3">
    <source>
        <dbReference type="Proteomes" id="UP000002316"/>
    </source>
</evidence>
<keyword evidence="1" id="KW-0812">Transmembrane</keyword>
<dbReference type="RefSeq" id="XP_011776530.1">
    <property type="nucleotide sequence ID" value="XM_011778228.1"/>
</dbReference>
<feature type="transmembrane region" description="Helical" evidence="1">
    <location>
        <begin position="168"/>
        <end position="188"/>
    </location>
</feature>
<organism evidence="2 3">
    <name type="scientific">Trypanosoma brucei gambiense (strain MHOM/CI/86/DAL972)</name>
    <dbReference type="NCBI Taxonomy" id="679716"/>
    <lineage>
        <taxon>Eukaryota</taxon>
        <taxon>Discoba</taxon>
        <taxon>Euglenozoa</taxon>
        <taxon>Kinetoplastea</taxon>
        <taxon>Metakinetoplastina</taxon>
        <taxon>Trypanosomatida</taxon>
        <taxon>Trypanosomatidae</taxon>
        <taxon>Trypanosoma</taxon>
    </lineage>
</organism>
<dbReference type="VEuPathDB" id="TriTrypDB:Tbg972.9.3350"/>
<feature type="transmembrane region" description="Helical" evidence="1">
    <location>
        <begin position="371"/>
        <end position="389"/>
    </location>
</feature>
<dbReference type="GeneID" id="23860338"/>
<dbReference type="FunFam" id="1.20.1250.20:FF:001171">
    <property type="entry name" value="Uncharacterized protein"/>
    <property type="match status" value="1"/>
</dbReference>
<feature type="transmembrane region" description="Helical" evidence="1">
    <location>
        <begin position="336"/>
        <end position="359"/>
    </location>
</feature>
<name>C9ZXW5_TRYB9</name>
<protein>
    <submittedName>
        <fullName evidence="2">Uncharacterized protein</fullName>
    </submittedName>
</protein>
<feature type="transmembrane region" description="Helical" evidence="1">
    <location>
        <begin position="457"/>
        <end position="480"/>
    </location>
</feature>
<feature type="transmembrane region" description="Helical" evidence="1">
    <location>
        <begin position="37"/>
        <end position="55"/>
    </location>
</feature>
<dbReference type="PANTHER" id="PTHR23525:SF1">
    <property type="entry name" value="NODULIN-LIKE DOMAIN-CONTAINING PROTEIN"/>
    <property type="match status" value="1"/>
</dbReference>
<accession>C9ZXW5</accession>
<dbReference type="Proteomes" id="UP000002316">
    <property type="component" value="Chromosome 9"/>
</dbReference>
<feature type="transmembrane region" description="Helical" evidence="1">
    <location>
        <begin position="101"/>
        <end position="121"/>
    </location>
</feature>
<feature type="transmembrane region" description="Helical" evidence="1">
    <location>
        <begin position="294"/>
        <end position="316"/>
    </location>
</feature>
<evidence type="ECO:0000313" key="2">
    <source>
        <dbReference type="EMBL" id="CBH14260.1"/>
    </source>
</evidence>
<keyword evidence="1" id="KW-0472">Membrane</keyword>
<dbReference type="EMBL" id="FN554972">
    <property type="protein sequence ID" value="CBH14260.1"/>
    <property type="molecule type" value="Genomic_DNA"/>
</dbReference>
<keyword evidence="1" id="KW-1133">Transmembrane helix</keyword>
<dbReference type="InterPro" id="IPR036259">
    <property type="entry name" value="MFS_trans_sf"/>
</dbReference>
<gene>
    <name evidence="2" type="ORF">TbgDal_IX3350</name>
</gene>
<sequence length="493" mass="54413">MHTLVSYVRSHFLPMSSTDNDIVEEPRSFRKELENSNVRGVLLFVFIDGAASSIWSSQPYQVMVSRLAGDTAVGWVSAAAGVAQIVGALIAGGVRNVPRQVICRLSAFCGLVAVIMSVYGITTQDIMIYYFASALWGMYGGMAFTGTEALFADSVESGKRGFVYNLKWINETTSSCVGSLILLIMTLYLGNDWDTNVLKILMYTGLAVHPTAFFALLGMKDKNILHVDDGCEDCEQFASEASQRRLTDGDSSTKPLLGGTKDIIEEDGWDEESEEEERNCCDYLCTGVTSSWQWLFTVSALPFLLALGNLLISVGSGVTMQYISLYFIKERHVTPIMFFITNIAVNICIALSSTMVRYLSEHHLDRVSATILVRTLSAFFMLIMGMAELPLVALLPIYVCRNALMNSTAGVTRSIIMDCARRENRAMWAAFECFVSFMWSASSVMGGYIASAKGYKYTFVITALIHFIAMFVLVPAISGVRQLDRHAKAKSRT</sequence>
<dbReference type="SUPFAM" id="SSF103473">
    <property type="entry name" value="MFS general substrate transporter"/>
    <property type="match status" value="1"/>
</dbReference>
<dbReference type="AlphaFoldDB" id="C9ZXW5"/>
<evidence type="ECO:0000256" key="1">
    <source>
        <dbReference type="SAM" id="Phobius"/>
    </source>
</evidence>
<proteinExistence type="predicted"/>
<feature type="transmembrane region" description="Helical" evidence="1">
    <location>
        <begin position="200"/>
        <end position="219"/>
    </location>
</feature>
<feature type="transmembrane region" description="Helical" evidence="1">
    <location>
        <begin position="428"/>
        <end position="451"/>
    </location>
</feature>